<keyword evidence="1" id="KW-0547">Nucleotide-binding</keyword>
<dbReference type="CDD" id="cd00154">
    <property type="entry name" value="Rab"/>
    <property type="match status" value="1"/>
</dbReference>
<dbReference type="GO" id="GO:0005525">
    <property type="term" value="F:GTP binding"/>
    <property type="evidence" value="ECO:0007669"/>
    <property type="project" value="UniProtKB-KW"/>
</dbReference>
<dbReference type="PRINTS" id="PR00449">
    <property type="entry name" value="RASTRNSFRMNG"/>
</dbReference>
<reference evidence="3" key="1">
    <citation type="submission" date="2022-04" db="EMBL/GenBank/DDBJ databases">
        <authorList>
            <person name="Xu L."/>
            <person name="Lv Z."/>
        </authorList>
    </citation>
    <scope>NUCLEOTIDE SEQUENCE</scope>
    <source>
        <strain evidence="3">LV_2022a</strain>
    </source>
</reference>
<dbReference type="SUPFAM" id="SSF52540">
    <property type="entry name" value="P-loop containing nucleoside triphosphate hydrolases"/>
    <property type="match status" value="1"/>
</dbReference>
<dbReference type="Gene3D" id="3.40.50.300">
    <property type="entry name" value="P-loop containing nucleotide triphosphate hydrolases"/>
    <property type="match status" value="1"/>
</dbReference>
<gene>
    <name evidence="3" type="ORF">MN116_005612</name>
</gene>
<protein>
    <submittedName>
        <fullName evidence="3">Uncharacterized protein</fullName>
    </submittedName>
</protein>
<dbReference type="EMBL" id="JALJAT010000004">
    <property type="protein sequence ID" value="KAK4470381.1"/>
    <property type="molecule type" value="Genomic_DNA"/>
</dbReference>
<dbReference type="Proteomes" id="UP001292079">
    <property type="component" value="Unassembled WGS sequence"/>
</dbReference>
<dbReference type="FunFam" id="3.40.50.300:FF:001447">
    <property type="entry name" value="Ras-related protein Rab-1B"/>
    <property type="match status" value="1"/>
</dbReference>
<dbReference type="SMART" id="SM00173">
    <property type="entry name" value="RAS"/>
    <property type="match status" value="1"/>
</dbReference>
<comment type="caution">
    <text evidence="3">The sequence shown here is derived from an EMBL/GenBank/DDBJ whole genome shotgun (WGS) entry which is preliminary data.</text>
</comment>
<sequence length="142" mass="16271">MLANQAGTERFRNHMCPSYFRHAQGALIVYDIGCPKSFEELTTWVKMIEKYSGSRLVKVIIGNKIDLPCRAISKQLAEEYAKSINCPYLETSAKTGMNVKQSFLTLIQAIIEKNSNELKVKEKSISLHEKSINRRKHCCNRF</sequence>
<accession>A0AAE2D3W5</accession>
<reference evidence="3" key="2">
    <citation type="journal article" date="2023" name="Infect Dis Poverty">
        <title>Chromosome-scale genome of the human blood fluke Schistosoma mekongi and its implications for public health.</title>
        <authorList>
            <person name="Zhou M."/>
            <person name="Xu L."/>
            <person name="Xu D."/>
            <person name="Chen W."/>
            <person name="Khan J."/>
            <person name="Hu Y."/>
            <person name="Huang H."/>
            <person name="Wei H."/>
            <person name="Zhang Y."/>
            <person name="Chusongsang P."/>
            <person name="Tanasarnprasert K."/>
            <person name="Hu X."/>
            <person name="Limpanont Y."/>
            <person name="Lv Z."/>
        </authorList>
    </citation>
    <scope>NUCLEOTIDE SEQUENCE</scope>
    <source>
        <strain evidence="3">LV_2022a</strain>
    </source>
</reference>
<evidence type="ECO:0000313" key="3">
    <source>
        <dbReference type="EMBL" id="KAK4470381.1"/>
    </source>
</evidence>
<dbReference type="GO" id="GO:0003924">
    <property type="term" value="F:GTPase activity"/>
    <property type="evidence" value="ECO:0007669"/>
    <property type="project" value="InterPro"/>
</dbReference>
<proteinExistence type="predicted"/>
<evidence type="ECO:0000313" key="4">
    <source>
        <dbReference type="Proteomes" id="UP001292079"/>
    </source>
</evidence>
<dbReference type="PROSITE" id="PS51419">
    <property type="entry name" value="RAB"/>
    <property type="match status" value="1"/>
</dbReference>
<dbReference type="Pfam" id="PF00071">
    <property type="entry name" value="Ras"/>
    <property type="match status" value="1"/>
</dbReference>
<evidence type="ECO:0000256" key="2">
    <source>
        <dbReference type="ARBA" id="ARBA00023134"/>
    </source>
</evidence>
<dbReference type="InterPro" id="IPR027417">
    <property type="entry name" value="P-loop_NTPase"/>
</dbReference>
<name>A0AAE2D3W5_SCHME</name>
<evidence type="ECO:0000256" key="1">
    <source>
        <dbReference type="ARBA" id="ARBA00022741"/>
    </source>
</evidence>
<keyword evidence="2" id="KW-0342">GTP-binding</keyword>
<dbReference type="PANTHER" id="PTHR47977">
    <property type="entry name" value="RAS-RELATED PROTEIN RAB"/>
    <property type="match status" value="1"/>
</dbReference>
<dbReference type="InterPro" id="IPR050227">
    <property type="entry name" value="Rab"/>
</dbReference>
<dbReference type="SMART" id="SM00174">
    <property type="entry name" value="RHO"/>
    <property type="match status" value="1"/>
</dbReference>
<dbReference type="AlphaFoldDB" id="A0AAE2D3W5"/>
<dbReference type="InterPro" id="IPR001806">
    <property type="entry name" value="Small_GTPase"/>
</dbReference>
<organism evidence="3 4">
    <name type="scientific">Schistosoma mekongi</name>
    <name type="common">Parasitic worm</name>
    <dbReference type="NCBI Taxonomy" id="38744"/>
    <lineage>
        <taxon>Eukaryota</taxon>
        <taxon>Metazoa</taxon>
        <taxon>Spiralia</taxon>
        <taxon>Lophotrochozoa</taxon>
        <taxon>Platyhelminthes</taxon>
        <taxon>Trematoda</taxon>
        <taxon>Digenea</taxon>
        <taxon>Strigeidida</taxon>
        <taxon>Schistosomatoidea</taxon>
        <taxon>Schistosomatidae</taxon>
        <taxon>Schistosoma</taxon>
    </lineage>
</organism>
<keyword evidence="4" id="KW-1185">Reference proteome</keyword>
<dbReference type="SMART" id="SM00175">
    <property type="entry name" value="RAB"/>
    <property type="match status" value="1"/>
</dbReference>
<dbReference type="PROSITE" id="PS51421">
    <property type="entry name" value="RAS"/>
    <property type="match status" value="1"/>
</dbReference>